<dbReference type="InterPro" id="IPR001387">
    <property type="entry name" value="Cro/C1-type_HTH"/>
</dbReference>
<feature type="region of interest" description="Disordered" evidence="1">
    <location>
        <begin position="1"/>
        <end position="21"/>
    </location>
</feature>
<dbReference type="Pfam" id="PF01381">
    <property type="entry name" value="HTH_3"/>
    <property type="match status" value="1"/>
</dbReference>
<evidence type="ECO:0000256" key="1">
    <source>
        <dbReference type="SAM" id="MobiDB-lite"/>
    </source>
</evidence>
<dbReference type="SUPFAM" id="SSF47413">
    <property type="entry name" value="lambda repressor-like DNA-binding domains"/>
    <property type="match status" value="1"/>
</dbReference>
<organism evidence="3">
    <name type="scientific">Deinococcus sp. VB142</name>
    <dbReference type="NCBI Taxonomy" id="3112952"/>
    <lineage>
        <taxon>Bacteria</taxon>
        <taxon>Thermotogati</taxon>
        <taxon>Deinococcota</taxon>
        <taxon>Deinococci</taxon>
        <taxon>Deinococcales</taxon>
        <taxon>Deinococcaceae</taxon>
        <taxon>Deinococcus</taxon>
    </lineage>
</organism>
<dbReference type="GO" id="GO:0003677">
    <property type="term" value="F:DNA binding"/>
    <property type="evidence" value="ECO:0007669"/>
    <property type="project" value="InterPro"/>
</dbReference>
<dbReference type="CDD" id="cd00093">
    <property type="entry name" value="HTH_XRE"/>
    <property type="match status" value="1"/>
</dbReference>
<proteinExistence type="predicted"/>
<evidence type="ECO:0000313" key="3">
    <source>
        <dbReference type="EMBL" id="WYF44983.1"/>
    </source>
</evidence>
<protein>
    <submittedName>
        <fullName evidence="3">Helix-turn-helix transcriptional regulator</fullName>
    </submittedName>
</protein>
<dbReference type="InterPro" id="IPR010982">
    <property type="entry name" value="Lambda_DNA-bd_dom_sf"/>
</dbReference>
<dbReference type="EMBL" id="CP149782">
    <property type="protein sequence ID" value="WYF44983.1"/>
    <property type="molecule type" value="Genomic_DNA"/>
</dbReference>
<feature type="domain" description="HTH cro/C1-type" evidence="2">
    <location>
        <begin position="23"/>
        <end position="65"/>
    </location>
</feature>
<name>A0AAU6Q304_9DEIO</name>
<dbReference type="PROSITE" id="PS50943">
    <property type="entry name" value="HTH_CROC1"/>
    <property type="match status" value="1"/>
</dbReference>
<sequence length="71" mass="8122">MNWEELEKRLRTRMDTTPHGGKKELAEALGITQTHLSQVISGKRDFSRELAEKALRHYGLEPDYTPKGGEL</sequence>
<dbReference type="AlphaFoldDB" id="A0AAU6Q304"/>
<evidence type="ECO:0000259" key="2">
    <source>
        <dbReference type="PROSITE" id="PS50943"/>
    </source>
</evidence>
<accession>A0AAU6Q304</accession>
<dbReference type="RefSeq" id="WP_339096155.1">
    <property type="nucleotide sequence ID" value="NZ_CP149782.1"/>
</dbReference>
<dbReference type="SMART" id="SM00530">
    <property type="entry name" value="HTH_XRE"/>
    <property type="match status" value="1"/>
</dbReference>
<reference evidence="3" key="1">
    <citation type="submission" date="2024-03" db="EMBL/GenBank/DDBJ databases">
        <title>Deinococcus weizhi sp. nov., isolated from human skin.</title>
        <authorList>
            <person name="Wei Z."/>
            <person name="Tian F."/>
            <person name="Yang C."/>
            <person name="Xin L.T."/>
            <person name="Wen Z.J."/>
            <person name="Lan K.C."/>
            <person name="Yu L."/>
            <person name="Zhe W."/>
            <person name="Dan F.D."/>
            <person name="Jun W."/>
            <person name="Rui Z."/>
            <person name="Yong X.J."/>
            <person name="Ting Y."/>
            <person name="Wei X."/>
            <person name="Xu Z.G."/>
            <person name="Xin Z."/>
            <person name="Dong F.G."/>
            <person name="Ni X.M."/>
            <person name="Zheng M.G."/>
            <person name="Chun Y."/>
            <person name="Qian W.X."/>
        </authorList>
    </citation>
    <scope>NUCLEOTIDE SEQUENCE</scope>
    <source>
        <strain evidence="3">VB142</strain>
    </source>
</reference>
<gene>
    <name evidence="3" type="ORF">WDJ50_02380</name>
</gene>
<dbReference type="Gene3D" id="1.10.260.40">
    <property type="entry name" value="lambda repressor-like DNA-binding domains"/>
    <property type="match status" value="1"/>
</dbReference>